<feature type="compositionally biased region" description="Polar residues" evidence="1">
    <location>
        <begin position="808"/>
        <end position="825"/>
    </location>
</feature>
<feature type="compositionally biased region" description="Acidic residues" evidence="1">
    <location>
        <begin position="537"/>
        <end position="554"/>
    </location>
</feature>
<protein>
    <submittedName>
        <fullName evidence="2">Uncharacterized protein</fullName>
    </submittedName>
</protein>
<dbReference type="EMBL" id="HE796915">
    <property type="protein sequence ID" value="CCL99081.1"/>
    <property type="molecule type" value="Genomic_DNA"/>
</dbReference>
<dbReference type="RefSeq" id="XP_012178364.1">
    <property type="nucleotide sequence ID" value="XM_012322974.1"/>
</dbReference>
<feature type="compositionally biased region" description="Low complexity" evidence="1">
    <location>
        <begin position="431"/>
        <end position="451"/>
    </location>
</feature>
<feature type="compositionally biased region" description="Polar residues" evidence="1">
    <location>
        <begin position="560"/>
        <end position="569"/>
    </location>
</feature>
<dbReference type="InParanoid" id="J4I8A7"/>
<dbReference type="OrthoDB" id="3144405at2759"/>
<feature type="compositionally biased region" description="Polar residues" evidence="1">
    <location>
        <begin position="260"/>
        <end position="278"/>
    </location>
</feature>
<keyword evidence="3" id="KW-1185">Reference proteome</keyword>
<feature type="compositionally biased region" description="Pro residues" evidence="1">
    <location>
        <begin position="105"/>
        <end position="116"/>
    </location>
</feature>
<dbReference type="HOGENOM" id="CLU_298436_0_0_1"/>
<sequence>MSHTEQLALDVGFFDLKGSYDEAIWGNPTTVESDPSIREWVKGLRGHGGGGNVLKLRKLAQAQTQQRNADSHKEKEPGMSTIPSEGSRRTTLPLARKAAPKPSLAEPPPPHIPPPVETLKTPFSAIRKKLWRLYSANPKKYIPTPEVLQEIRRMPGAGDERLNSLVEHGASVVQERQTPPVMEAPVSASPRPRRPRRHPLDLSSSPPRFSSVSPQTRNGLPPATPSHWSPSIRGSPGRSEIPALELDAVSERHSPELSPVLTQPGSDSNSNDQRTSRLSPVVREPGQSQFVQLPEPEPESVSQLMVTDPPSPILTAPPPGQRPRSDVPPSILPPPSEPPKSTRSPFKVRQTDHSFIRARAPIIPLRPLHGGRRVPLPISGHLSPDPNVSGPGRILVPNSDISGSASQPSQQSQANPSSSEEHLRQSLSHVSQTQTQSESTSQSLPSIPSQLRNEVLPSASGTEDVPRNDADDIPEASVTAEPSSTMENVDQIVDPTATDQIGDRPYIPESEAHQQVAAVPSTPDAPGLVSARKESGSETEDEDADDELELDELLGSEHSTSANLSQSQEIRSEVDDLDSDDARTKEMVASYIAPEERNEITSPFDPSPEIPLPDMIIAEKGGEFEKERSLSTQSVHGPQASSTSTRVAGKSMPPPGQAPCRVSHHVEESEQPLHTALESLPPPSPTNDGDYRQSVLLGASKDASKASIPVMPLESRLTAPTTHDPEVWALPSFQRDVHRPEINATADRPQENLRRLPARKRIVSISSSDEDERPAKRKKVTLPVRQDETRSAASSSSGGGRHISEGSKNASESVVATHTATTNIRQIDLRRSTSSSSSRSNSKKMKLRATITSWDVSSAGDCAQKSKDLQTRVEIPSGSTSVVKVNGPQREASAASHKGSGKDYPIEPHPVAPRMPKEVAQSRASTHASSTSSSEPSRQSAASGSRGALESESVAVNGDKQLGGYGIDLNMKRTEDGPPLVTWKDLEAILLRTGSSRYKQMVRDQKK</sequence>
<dbReference type="GeneID" id="24093992"/>
<evidence type="ECO:0000313" key="3">
    <source>
        <dbReference type="Proteomes" id="UP000006352"/>
    </source>
</evidence>
<feature type="compositionally biased region" description="Basic and acidic residues" evidence="1">
    <location>
        <begin position="620"/>
        <end position="629"/>
    </location>
</feature>
<dbReference type="AlphaFoldDB" id="J4I8A7"/>
<feature type="compositionally biased region" description="Basic and acidic residues" evidence="1">
    <location>
        <begin position="570"/>
        <end position="586"/>
    </location>
</feature>
<feature type="region of interest" description="Disordered" evidence="1">
    <location>
        <begin position="736"/>
        <end position="979"/>
    </location>
</feature>
<feature type="region of interest" description="Disordered" evidence="1">
    <location>
        <begin position="61"/>
        <end position="118"/>
    </location>
</feature>
<proteinExistence type="predicted"/>
<feature type="compositionally biased region" description="Low complexity" evidence="1">
    <location>
        <begin position="201"/>
        <end position="214"/>
    </location>
</feature>
<feature type="compositionally biased region" description="Pro residues" evidence="1">
    <location>
        <begin position="309"/>
        <end position="321"/>
    </location>
</feature>
<evidence type="ECO:0000313" key="2">
    <source>
        <dbReference type="EMBL" id="CCL99081.1"/>
    </source>
</evidence>
<feature type="region of interest" description="Disordered" evidence="1">
    <location>
        <begin position="171"/>
        <end position="692"/>
    </location>
</feature>
<feature type="compositionally biased region" description="Low complexity" evidence="1">
    <location>
        <begin position="921"/>
        <end position="948"/>
    </location>
</feature>
<organism evidence="2 3">
    <name type="scientific">Fibroporia radiculosa</name>
    <dbReference type="NCBI Taxonomy" id="599839"/>
    <lineage>
        <taxon>Eukaryota</taxon>
        <taxon>Fungi</taxon>
        <taxon>Dikarya</taxon>
        <taxon>Basidiomycota</taxon>
        <taxon>Agaricomycotina</taxon>
        <taxon>Agaricomycetes</taxon>
        <taxon>Polyporales</taxon>
        <taxon>Fibroporiaceae</taxon>
        <taxon>Fibroporia</taxon>
    </lineage>
</organism>
<gene>
    <name evidence="2" type="ORF">FIBRA_01094</name>
</gene>
<dbReference type="Proteomes" id="UP000006352">
    <property type="component" value="Unassembled WGS sequence"/>
</dbReference>
<feature type="compositionally biased region" description="Polar residues" evidence="1">
    <location>
        <begin position="630"/>
        <end position="646"/>
    </location>
</feature>
<evidence type="ECO:0000256" key="1">
    <source>
        <dbReference type="SAM" id="MobiDB-lite"/>
    </source>
</evidence>
<accession>J4I8A7</accession>
<reference evidence="2 3" key="1">
    <citation type="journal article" date="2012" name="Appl. Environ. Microbiol.">
        <title>Short-read sequencing for genomic analysis of the brown rot fungus Fibroporia radiculosa.</title>
        <authorList>
            <person name="Tang J.D."/>
            <person name="Perkins A.D."/>
            <person name="Sonstegard T.S."/>
            <person name="Schroeder S.G."/>
            <person name="Burgess S.C."/>
            <person name="Diehl S.V."/>
        </authorList>
    </citation>
    <scope>NUCLEOTIDE SEQUENCE [LARGE SCALE GENOMIC DNA]</scope>
    <source>
        <strain evidence="2 3">TFFH 294</strain>
    </source>
</reference>
<name>J4I8A7_9APHY</name>
<feature type="compositionally biased region" description="Low complexity" evidence="1">
    <location>
        <begin position="402"/>
        <end position="418"/>
    </location>
</feature>